<proteinExistence type="predicted"/>
<evidence type="ECO:0000313" key="2">
    <source>
        <dbReference type="Proteomes" id="UP000295706"/>
    </source>
</evidence>
<keyword evidence="2" id="KW-1185">Reference proteome</keyword>
<evidence type="ECO:0000313" key="1">
    <source>
        <dbReference type="EMBL" id="TDB61778.1"/>
    </source>
</evidence>
<dbReference type="AlphaFoldDB" id="A0A4R4K389"/>
<sequence length="145" mass="16837">MNEPFYEFRVLDEALRFEFLSISDQKTIKKIVRYTETNIAQLYNLSLTDLLDDGTESDMVISNNQDMEIILATVFRTFHVFLTAYPACQIFFMGSTPVRTRLYQIAVTRELTNALEVFDIKGLTDTGFEQFVVNKPYQAFVFSLK</sequence>
<dbReference type="Proteomes" id="UP000295706">
    <property type="component" value="Unassembled WGS sequence"/>
</dbReference>
<dbReference type="EMBL" id="SMJU01000013">
    <property type="protein sequence ID" value="TDB61778.1"/>
    <property type="molecule type" value="Genomic_DNA"/>
</dbReference>
<accession>A0A4R4K389</accession>
<gene>
    <name evidence="1" type="ORF">EZE20_18700</name>
</gene>
<dbReference type="RefSeq" id="WP_132120529.1">
    <property type="nucleotide sequence ID" value="NZ_SMJU01000013.1"/>
</dbReference>
<organism evidence="1 2">
    <name type="scientific">Arundinibacter roseus</name>
    <dbReference type="NCBI Taxonomy" id="2070510"/>
    <lineage>
        <taxon>Bacteria</taxon>
        <taxon>Pseudomonadati</taxon>
        <taxon>Bacteroidota</taxon>
        <taxon>Cytophagia</taxon>
        <taxon>Cytophagales</taxon>
        <taxon>Spirosomataceae</taxon>
        <taxon>Arundinibacter</taxon>
    </lineage>
</organism>
<dbReference type="InterPro" id="IPR053865">
    <property type="entry name" value="DUF6934"/>
</dbReference>
<name>A0A4R4K389_9BACT</name>
<reference evidence="1 2" key="1">
    <citation type="submission" date="2019-02" db="EMBL/GenBank/DDBJ databases">
        <title>Arundinibacter roseus gen. nov., sp. nov., a new member of the family Cytophagaceae.</title>
        <authorList>
            <person name="Szuroczki S."/>
            <person name="Khayer B."/>
            <person name="Sproer C."/>
            <person name="Toumi M."/>
            <person name="Szabo A."/>
            <person name="Felfoldi T."/>
            <person name="Schumann P."/>
            <person name="Toth E."/>
        </authorList>
    </citation>
    <scope>NUCLEOTIDE SEQUENCE [LARGE SCALE GENOMIC DNA]</scope>
    <source>
        <strain evidence="1 2">DMA-k-7a</strain>
    </source>
</reference>
<dbReference type="OrthoDB" id="1343312at2"/>
<dbReference type="Pfam" id="PF22028">
    <property type="entry name" value="DUF6934"/>
    <property type="match status" value="1"/>
</dbReference>
<comment type="caution">
    <text evidence="1">The sequence shown here is derived from an EMBL/GenBank/DDBJ whole genome shotgun (WGS) entry which is preliminary data.</text>
</comment>
<protein>
    <submittedName>
        <fullName evidence="1">Uncharacterized protein</fullName>
    </submittedName>
</protein>